<dbReference type="Gene3D" id="1.20.1070.10">
    <property type="entry name" value="Rhodopsin 7-helix transmembrane proteins"/>
    <property type="match status" value="1"/>
</dbReference>
<feature type="compositionally biased region" description="Polar residues" evidence="6">
    <location>
        <begin position="254"/>
        <end position="264"/>
    </location>
</feature>
<dbReference type="GO" id="GO:0004930">
    <property type="term" value="F:G protein-coupled receptor activity"/>
    <property type="evidence" value="ECO:0007669"/>
    <property type="project" value="InterPro"/>
</dbReference>
<dbReference type="InterPro" id="IPR052954">
    <property type="entry name" value="GPCR-Ligand_Int"/>
</dbReference>
<dbReference type="SUPFAM" id="SSF81321">
    <property type="entry name" value="Family A G protein-coupled receptor-like"/>
    <property type="match status" value="1"/>
</dbReference>
<keyword evidence="3 7" id="KW-0812">Transmembrane</keyword>
<evidence type="ECO:0000256" key="4">
    <source>
        <dbReference type="ARBA" id="ARBA00022989"/>
    </source>
</evidence>
<feature type="transmembrane region" description="Helical" evidence="7">
    <location>
        <begin position="46"/>
        <end position="71"/>
    </location>
</feature>
<evidence type="ECO:0000256" key="2">
    <source>
        <dbReference type="ARBA" id="ARBA00010663"/>
    </source>
</evidence>
<comment type="caution">
    <text evidence="9">The sequence shown here is derived from an EMBL/GenBank/DDBJ whole genome shotgun (WGS) entry which is preliminary data.</text>
</comment>
<dbReference type="EMBL" id="JQDR03006587">
    <property type="protein sequence ID" value="KAA0199985.1"/>
    <property type="molecule type" value="Genomic_DNA"/>
</dbReference>
<evidence type="ECO:0000256" key="1">
    <source>
        <dbReference type="ARBA" id="ARBA00004370"/>
    </source>
</evidence>
<dbReference type="OrthoDB" id="6362912at2759"/>
<evidence type="ECO:0000313" key="9">
    <source>
        <dbReference type="EMBL" id="KAA0199985.1"/>
    </source>
</evidence>
<feature type="transmembrane region" description="Helical" evidence="7">
    <location>
        <begin position="150"/>
        <end position="169"/>
    </location>
</feature>
<accession>A0A6A0H519</accession>
<organism evidence="9">
    <name type="scientific">Hyalella azteca</name>
    <name type="common">Amphipod</name>
    <dbReference type="NCBI Taxonomy" id="294128"/>
    <lineage>
        <taxon>Eukaryota</taxon>
        <taxon>Metazoa</taxon>
        <taxon>Ecdysozoa</taxon>
        <taxon>Arthropoda</taxon>
        <taxon>Crustacea</taxon>
        <taxon>Multicrustacea</taxon>
        <taxon>Malacostraca</taxon>
        <taxon>Eumalacostraca</taxon>
        <taxon>Peracarida</taxon>
        <taxon>Amphipoda</taxon>
        <taxon>Senticaudata</taxon>
        <taxon>Talitrida</taxon>
        <taxon>Talitroidea</taxon>
        <taxon>Hyalellidae</taxon>
        <taxon>Hyalella</taxon>
    </lineage>
</organism>
<reference evidence="9" key="2">
    <citation type="journal article" date="2018" name="Environ. Sci. Technol.">
        <title>The Toxicogenome of Hyalella azteca: A Model for Sediment Ecotoxicology and Evolutionary Toxicology.</title>
        <authorList>
            <person name="Poynton H.C."/>
            <person name="Hasenbein S."/>
            <person name="Benoit J.B."/>
            <person name="Sepulveda M.S."/>
            <person name="Poelchau M.F."/>
            <person name="Hughes D.S.T."/>
            <person name="Murali S.C."/>
            <person name="Chen S."/>
            <person name="Glastad K.M."/>
            <person name="Goodisman M.A.D."/>
            <person name="Werren J.H."/>
            <person name="Vineis J.H."/>
            <person name="Bowen J.L."/>
            <person name="Friedrich M."/>
            <person name="Jones J."/>
            <person name="Robertson H.M."/>
            <person name="Feyereisen R."/>
            <person name="Mechler-Hickson A."/>
            <person name="Mathers N."/>
            <person name="Lee C.E."/>
            <person name="Colbourne J.K."/>
            <person name="Biales A."/>
            <person name="Johnston J.S."/>
            <person name="Wellborn G.A."/>
            <person name="Rosendale A.J."/>
            <person name="Cridge A.G."/>
            <person name="Munoz-Torres M.C."/>
            <person name="Bain P.A."/>
            <person name="Manny A.R."/>
            <person name="Major K.M."/>
            <person name="Lambert F.N."/>
            <person name="Vulpe C.D."/>
            <person name="Tuck P."/>
            <person name="Blalock B.J."/>
            <person name="Lin Y.Y."/>
            <person name="Smith M.E."/>
            <person name="Ochoa-Acuna H."/>
            <person name="Chen M.M."/>
            <person name="Childers C.P."/>
            <person name="Qu J."/>
            <person name="Dugan S."/>
            <person name="Lee S.L."/>
            <person name="Chao H."/>
            <person name="Dinh H."/>
            <person name="Han Y."/>
            <person name="Doddapaneni H."/>
            <person name="Worley K.C."/>
            <person name="Muzny D.M."/>
            <person name="Gibbs R.A."/>
            <person name="Richards S."/>
        </authorList>
    </citation>
    <scope>NUCLEOTIDE SEQUENCE</scope>
    <source>
        <strain evidence="9">HAZT.00-mixed</strain>
        <tissue evidence="9">Whole organism</tissue>
    </source>
</reference>
<comment type="subcellular location">
    <subcellularLocation>
        <location evidence="1">Membrane</location>
    </subcellularLocation>
</comment>
<keyword evidence="4 7" id="KW-1133">Transmembrane helix</keyword>
<feature type="compositionally biased region" description="Polar residues" evidence="6">
    <location>
        <begin position="196"/>
        <end position="205"/>
    </location>
</feature>
<evidence type="ECO:0000256" key="7">
    <source>
        <dbReference type="SAM" id="Phobius"/>
    </source>
</evidence>
<dbReference type="PROSITE" id="PS50262">
    <property type="entry name" value="G_PROTEIN_RECEP_F1_2"/>
    <property type="match status" value="1"/>
</dbReference>
<feature type="transmembrane region" description="Helical" evidence="7">
    <location>
        <begin position="106"/>
        <end position="130"/>
    </location>
</feature>
<evidence type="ECO:0000256" key="5">
    <source>
        <dbReference type="ARBA" id="ARBA00023136"/>
    </source>
</evidence>
<name>A0A6A0H519_HYAAZ</name>
<dbReference type="InterPro" id="IPR000276">
    <property type="entry name" value="GPCR_Rhodpsn"/>
</dbReference>
<gene>
    <name evidence="9" type="ORF">HAZT_HAZT001377</name>
</gene>
<evidence type="ECO:0000256" key="6">
    <source>
        <dbReference type="SAM" id="MobiDB-lite"/>
    </source>
</evidence>
<sequence length="354" mass="38981">MCYSLTASTPHEWHVAEVPVGSGNDSSYRMALRPSDLGMNGVYQQVFYWFSAVTFILLPLLLLSIFNSFLINTVNKSTAERSKLSERPRHDKSVNRAQSQEKKITLMLIAVVVLALVCQTPAAIALLYTSFHTITPKSKDDYVMRFLGNLFNLLTACNAALNFVLYCALSDKFRKIFMATFCKRCAQKPSPQHSAISASYATSDSHSNRMRRASSSPYRTSPNTRSVIFTNNSSPAHSSLAGSVANQPLLPAPSNHTPGTNGDQNAPLLQKPCSTVVAENGLVVLESCPDDSDRLSASSSHIGLAHRSRPRNPVSRFLRTIRSSYRNRNRSPFSSKQTIIITCHRPASEAHSAV</sequence>
<reference evidence="9" key="1">
    <citation type="submission" date="2014-08" db="EMBL/GenBank/DDBJ databases">
        <authorList>
            <person name="Murali S."/>
            <person name="Richards S."/>
            <person name="Bandaranaike D."/>
            <person name="Bellair M."/>
            <person name="Blankenburg K."/>
            <person name="Chao H."/>
            <person name="Dinh H."/>
            <person name="Doddapaneni H."/>
            <person name="Dugan-Rocha S."/>
            <person name="Elkadiri S."/>
            <person name="Gnanaolivu R."/>
            <person name="Hughes D."/>
            <person name="Lee S."/>
            <person name="Li M."/>
            <person name="Ming W."/>
            <person name="Munidasa M."/>
            <person name="Muniz J."/>
            <person name="Nguyen L."/>
            <person name="Osuji N."/>
            <person name="Pu L.-L."/>
            <person name="Puazo M."/>
            <person name="Skinner E."/>
            <person name="Qu C."/>
            <person name="Quiroz J."/>
            <person name="Raj R."/>
            <person name="Weissenberger G."/>
            <person name="Xin Y."/>
            <person name="Zou X."/>
            <person name="Han Y."/>
            <person name="Worley K."/>
            <person name="Muzny D."/>
            <person name="Gibbs R."/>
        </authorList>
    </citation>
    <scope>NUCLEOTIDE SEQUENCE</scope>
    <source>
        <strain evidence="9">HAZT.00-mixed</strain>
        <tissue evidence="9">Whole organism</tissue>
    </source>
</reference>
<feature type="region of interest" description="Disordered" evidence="6">
    <location>
        <begin position="196"/>
        <end position="265"/>
    </location>
</feature>
<dbReference type="GO" id="GO:0016020">
    <property type="term" value="C:membrane"/>
    <property type="evidence" value="ECO:0007669"/>
    <property type="project" value="UniProtKB-SubCell"/>
</dbReference>
<evidence type="ECO:0000259" key="8">
    <source>
        <dbReference type="PROSITE" id="PS50262"/>
    </source>
</evidence>
<dbReference type="InterPro" id="IPR017452">
    <property type="entry name" value="GPCR_Rhodpsn_7TM"/>
</dbReference>
<proteinExistence type="inferred from homology"/>
<dbReference type="Pfam" id="PF00001">
    <property type="entry name" value="7tm_1"/>
    <property type="match status" value="1"/>
</dbReference>
<keyword evidence="5 7" id="KW-0472">Membrane</keyword>
<dbReference type="AlphaFoldDB" id="A0A6A0H519"/>
<feature type="domain" description="G-protein coupled receptors family 1 profile" evidence="8">
    <location>
        <begin position="1"/>
        <end position="166"/>
    </location>
</feature>
<protein>
    <recommendedName>
        <fullName evidence="8">G-protein coupled receptors family 1 profile domain-containing protein</fullName>
    </recommendedName>
</protein>
<feature type="compositionally biased region" description="Polar residues" evidence="6">
    <location>
        <begin position="213"/>
        <end position="246"/>
    </location>
</feature>
<comment type="similarity">
    <text evidence="2">Belongs to the G-protein coupled receptor 1 family.</text>
</comment>
<evidence type="ECO:0000256" key="3">
    <source>
        <dbReference type="ARBA" id="ARBA00022692"/>
    </source>
</evidence>
<dbReference type="Proteomes" id="UP000711488">
    <property type="component" value="Unassembled WGS sequence"/>
</dbReference>
<dbReference type="PANTHER" id="PTHR46641:SF22">
    <property type="entry name" value="PROCTOLIN RECEPTOR, ISOFORM A"/>
    <property type="match status" value="1"/>
</dbReference>
<reference evidence="9" key="3">
    <citation type="submission" date="2019-06" db="EMBL/GenBank/DDBJ databases">
        <authorList>
            <person name="Poynton C."/>
            <person name="Hasenbein S."/>
            <person name="Benoit J.B."/>
            <person name="Sepulveda M.S."/>
            <person name="Poelchau M.F."/>
            <person name="Murali S.C."/>
            <person name="Chen S."/>
            <person name="Glastad K.M."/>
            <person name="Werren J.H."/>
            <person name="Vineis J.H."/>
            <person name="Bowen J.L."/>
            <person name="Friedrich M."/>
            <person name="Jones J."/>
            <person name="Robertson H.M."/>
            <person name="Feyereisen R."/>
            <person name="Mechler-Hickson A."/>
            <person name="Mathers N."/>
            <person name="Lee C.E."/>
            <person name="Colbourne J.K."/>
            <person name="Biales A."/>
            <person name="Johnston J.S."/>
            <person name="Wellborn G.A."/>
            <person name="Rosendale A.J."/>
            <person name="Cridge A.G."/>
            <person name="Munoz-Torres M.C."/>
            <person name="Bain P.A."/>
            <person name="Manny A.R."/>
            <person name="Major K.M."/>
            <person name="Lambert F.N."/>
            <person name="Vulpe C.D."/>
            <person name="Tuck P."/>
            <person name="Blalock B.J."/>
            <person name="Lin Y.-Y."/>
            <person name="Smith M.E."/>
            <person name="Ochoa-Acuna H."/>
            <person name="Chen M.-J.M."/>
            <person name="Childers C.P."/>
            <person name="Qu J."/>
            <person name="Dugan S."/>
            <person name="Lee S.L."/>
            <person name="Chao H."/>
            <person name="Dinh H."/>
            <person name="Han Y."/>
            <person name="Doddapaneni H."/>
            <person name="Worley K.C."/>
            <person name="Muzny D.M."/>
            <person name="Gibbs R.A."/>
            <person name="Richards S."/>
        </authorList>
    </citation>
    <scope>NUCLEOTIDE SEQUENCE</scope>
    <source>
        <strain evidence="9">HAZT.00-mixed</strain>
        <tissue evidence="9">Whole organism</tissue>
    </source>
</reference>
<dbReference type="PANTHER" id="PTHR46641">
    <property type="entry name" value="FMRFAMIDE RECEPTOR-RELATED"/>
    <property type="match status" value="1"/>
</dbReference>